<feature type="transmembrane region" description="Helical" evidence="1">
    <location>
        <begin position="401"/>
        <end position="423"/>
    </location>
</feature>
<keyword evidence="1" id="KW-0812">Transmembrane</keyword>
<protein>
    <submittedName>
        <fullName evidence="2">Uncharacterized protein</fullName>
    </submittedName>
</protein>
<gene>
    <name evidence="2" type="ORF">AMS68_002570</name>
</gene>
<dbReference type="EMBL" id="CP051140">
    <property type="protein sequence ID" value="QIW97052.1"/>
    <property type="molecule type" value="Genomic_DNA"/>
</dbReference>
<dbReference type="Proteomes" id="UP000503462">
    <property type="component" value="Chromosome 2"/>
</dbReference>
<dbReference type="AlphaFoldDB" id="A0A6H0XQR9"/>
<reference evidence="2 3" key="1">
    <citation type="journal article" date="2016" name="Sci. Rep.">
        <title>Peltaster fructicola genome reveals evolution from an invasive phytopathogen to an ectophytic parasite.</title>
        <authorList>
            <person name="Xu C."/>
            <person name="Chen H."/>
            <person name="Gleason M.L."/>
            <person name="Xu J.R."/>
            <person name="Liu H."/>
            <person name="Zhang R."/>
            <person name="Sun G."/>
        </authorList>
    </citation>
    <scope>NUCLEOTIDE SEQUENCE [LARGE SCALE GENOMIC DNA]</scope>
    <source>
        <strain evidence="2 3">LNHT1506</strain>
    </source>
</reference>
<dbReference type="OrthoDB" id="2830640at2759"/>
<dbReference type="Gene3D" id="1.20.58.340">
    <property type="entry name" value="Magnesium transport protein CorA, transmembrane region"/>
    <property type="match status" value="1"/>
</dbReference>
<name>A0A6H0XQR9_9PEZI</name>
<sequence>MTLLRKYATSDTELERSNWRFPAAIKLRPLRDLEDDDFLTDHTIDRSYDDATIRFKLLAADAPRVRADGETPALPLPDDVLQVMREQGWISAEYEHLWRRNGGGSAALASGKVLSFLLQTPRDEQSFCSLSLVNIKNDLVGGLIVHDINYDLDALLKGQAYLNKHAKAPRDFTILPFSIFMHHVDETFIHVQRLSQRITVTEHELASSEDVLEESREFKEDYKRLNDFNLEHLRLSTRSKFELELGENLHKYIDQYCQLHELALSLDTSYVDDLREKINQQLRYANQVQHDLEFIPKRIKNQSKAIFSFIAQRDNKTTIELAKINRRIAEETRKDNLLNIEIAKSTAQVAEETRQDSAAMKTIAVLTLTFLPGTGIASFFSMNNMFNFNPDEGESIVSGWIWLYFAITVPLTILIFALWGLWFKVSQRRYTIRHEEGLRDVEKELKLRVKSATMTW</sequence>
<evidence type="ECO:0000313" key="3">
    <source>
        <dbReference type="Proteomes" id="UP000503462"/>
    </source>
</evidence>
<accession>A0A6H0XQR9</accession>
<keyword evidence="1" id="KW-0472">Membrane</keyword>
<proteinExistence type="predicted"/>
<organism evidence="2 3">
    <name type="scientific">Peltaster fructicola</name>
    <dbReference type="NCBI Taxonomy" id="286661"/>
    <lineage>
        <taxon>Eukaryota</taxon>
        <taxon>Fungi</taxon>
        <taxon>Dikarya</taxon>
        <taxon>Ascomycota</taxon>
        <taxon>Pezizomycotina</taxon>
        <taxon>Dothideomycetes</taxon>
        <taxon>Dothideomycetes incertae sedis</taxon>
        <taxon>Peltaster</taxon>
    </lineage>
</organism>
<feature type="transmembrane region" description="Helical" evidence="1">
    <location>
        <begin position="363"/>
        <end position="381"/>
    </location>
</feature>
<keyword evidence="1" id="KW-1133">Transmembrane helix</keyword>
<evidence type="ECO:0000256" key="1">
    <source>
        <dbReference type="SAM" id="Phobius"/>
    </source>
</evidence>
<evidence type="ECO:0000313" key="2">
    <source>
        <dbReference type="EMBL" id="QIW97052.1"/>
    </source>
</evidence>
<keyword evidence="3" id="KW-1185">Reference proteome</keyword>